<accession>A0A914Z5B3</accession>
<organism evidence="1 2">
    <name type="scientific">Panagrolaimus superbus</name>
    <dbReference type="NCBI Taxonomy" id="310955"/>
    <lineage>
        <taxon>Eukaryota</taxon>
        <taxon>Metazoa</taxon>
        <taxon>Ecdysozoa</taxon>
        <taxon>Nematoda</taxon>
        <taxon>Chromadorea</taxon>
        <taxon>Rhabditida</taxon>
        <taxon>Tylenchina</taxon>
        <taxon>Panagrolaimomorpha</taxon>
        <taxon>Panagrolaimoidea</taxon>
        <taxon>Panagrolaimidae</taxon>
        <taxon>Panagrolaimus</taxon>
    </lineage>
</organism>
<proteinExistence type="predicted"/>
<dbReference type="AlphaFoldDB" id="A0A914Z5B3"/>
<protein>
    <submittedName>
        <fullName evidence="2">Uncharacterized protein</fullName>
    </submittedName>
</protein>
<evidence type="ECO:0000313" key="1">
    <source>
        <dbReference type="Proteomes" id="UP000887577"/>
    </source>
</evidence>
<reference evidence="2" key="1">
    <citation type="submission" date="2022-11" db="UniProtKB">
        <authorList>
            <consortium name="WormBaseParasite"/>
        </authorList>
    </citation>
    <scope>IDENTIFICATION</scope>
</reference>
<sequence length="111" mass="12645">MFTTNTIVILSSFSHSRLTKFAALIQKSVEIDVKEVTVKIIKLGKSEILEAIKEMGYFIIVCRESTEDLQRILKEIQENGFQGNIFTFNEIDNVITDNTLGSTLFRRIGNQ</sequence>
<keyword evidence="1" id="KW-1185">Reference proteome</keyword>
<dbReference type="WBParaSite" id="PSU_v2.g7535.t1">
    <property type="protein sequence ID" value="PSU_v2.g7535.t1"/>
    <property type="gene ID" value="PSU_v2.g7535"/>
</dbReference>
<dbReference type="Proteomes" id="UP000887577">
    <property type="component" value="Unplaced"/>
</dbReference>
<evidence type="ECO:0000313" key="2">
    <source>
        <dbReference type="WBParaSite" id="PSU_v2.g7535.t1"/>
    </source>
</evidence>
<name>A0A914Z5B3_9BILA</name>